<name>A0A6J7WQY7_9CAUD</name>
<sequence length="136" mass="13631">MANEAPINFQRTFTAGADLSANQYKFVKLDSSGNIVACSATTDIPIGVQQNNPSASGRAVVVMLQGVTKMVASAAISIGAAIGTSSGAKAVSLTFPTSGTYAAPTVYVGGRALTAASADGDVFTAIVDCARPSRLA</sequence>
<dbReference type="Pfam" id="PF09956">
    <property type="entry name" value="Phage_cement_2"/>
    <property type="match status" value="1"/>
</dbReference>
<dbReference type="InterPro" id="IPR011231">
    <property type="entry name" value="Phage_VT1-Sakai_H0018"/>
</dbReference>
<evidence type="ECO:0000313" key="1">
    <source>
        <dbReference type="EMBL" id="CAB5220451.1"/>
    </source>
</evidence>
<reference evidence="1" key="1">
    <citation type="submission" date="2020-05" db="EMBL/GenBank/DDBJ databases">
        <authorList>
            <person name="Chiriac C."/>
            <person name="Salcher M."/>
            <person name="Ghai R."/>
            <person name="Kavagutti S V."/>
        </authorList>
    </citation>
    <scope>NUCLEOTIDE SEQUENCE</scope>
</reference>
<gene>
    <name evidence="1" type="ORF">UFOVP238_58</name>
</gene>
<organism evidence="1">
    <name type="scientific">uncultured Caudovirales phage</name>
    <dbReference type="NCBI Taxonomy" id="2100421"/>
    <lineage>
        <taxon>Viruses</taxon>
        <taxon>Duplodnaviria</taxon>
        <taxon>Heunggongvirae</taxon>
        <taxon>Uroviricota</taxon>
        <taxon>Caudoviricetes</taxon>
        <taxon>Peduoviridae</taxon>
        <taxon>Maltschvirus</taxon>
        <taxon>Maltschvirus maltsch</taxon>
    </lineage>
</organism>
<protein>
    <submittedName>
        <fullName evidence="1">Uncharacterized protein</fullName>
    </submittedName>
</protein>
<accession>A0A6J7WQY7</accession>
<dbReference type="EMBL" id="LR798283">
    <property type="protein sequence ID" value="CAB5220451.1"/>
    <property type="molecule type" value="Genomic_DNA"/>
</dbReference>
<proteinExistence type="predicted"/>